<dbReference type="InParanoid" id="S8E8T1"/>
<dbReference type="OrthoDB" id="289721at2759"/>
<name>S8E8T1_FOMSC</name>
<accession>S8E8T1</accession>
<evidence type="ECO:0000313" key="2">
    <source>
        <dbReference type="Proteomes" id="UP000015241"/>
    </source>
</evidence>
<dbReference type="EMBL" id="KE504142">
    <property type="protein sequence ID" value="EPT01422.1"/>
    <property type="molecule type" value="Genomic_DNA"/>
</dbReference>
<organism evidence="1 2">
    <name type="scientific">Fomitopsis schrenkii</name>
    <name type="common">Brown rot fungus</name>
    <dbReference type="NCBI Taxonomy" id="2126942"/>
    <lineage>
        <taxon>Eukaryota</taxon>
        <taxon>Fungi</taxon>
        <taxon>Dikarya</taxon>
        <taxon>Basidiomycota</taxon>
        <taxon>Agaricomycotina</taxon>
        <taxon>Agaricomycetes</taxon>
        <taxon>Polyporales</taxon>
        <taxon>Fomitopsis</taxon>
    </lineage>
</organism>
<sequence>MSEQSIQLRSQPSLTDVNVSTDSVGRPILPHGLSQARKHYKYKPRFAEFSCTFAEAGRSCWCHVYRYAMLVTDAVIPRIVWGCRKNRRLINERA</sequence>
<dbReference type="AlphaFoldDB" id="S8E8T1"/>
<dbReference type="STRING" id="743788.S8E8T1"/>
<dbReference type="HOGENOM" id="CLU_2391885_0_0_1"/>
<gene>
    <name evidence="1" type="ORF">FOMPIDRAFT_1100516</name>
</gene>
<evidence type="ECO:0000313" key="1">
    <source>
        <dbReference type="EMBL" id="EPT01422.1"/>
    </source>
</evidence>
<protein>
    <submittedName>
        <fullName evidence="1">Uncharacterized protein</fullName>
    </submittedName>
</protein>
<reference evidence="1 2" key="1">
    <citation type="journal article" date="2012" name="Science">
        <title>The Paleozoic origin of enzymatic lignin decomposition reconstructed from 31 fungal genomes.</title>
        <authorList>
            <person name="Floudas D."/>
            <person name="Binder M."/>
            <person name="Riley R."/>
            <person name="Barry K."/>
            <person name="Blanchette R.A."/>
            <person name="Henrissat B."/>
            <person name="Martinez A.T."/>
            <person name="Otillar R."/>
            <person name="Spatafora J.W."/>
            <person name="Yadav J.S."/>
            <person name="Aerts A."/>
            <person name="Benoit I."/>
            <person name="Boyd A."/>
            <person name="Carlson A."/>
            <person name="Copeland A."/>
            <person name="Coutinho P.M."/>
            <person name="de Vries R.P."/>
            <person name="Ferreira P."/>
            <person name="Findley K."/>
            <person name="Foster B."/>
            <person name="Gaskell J."/>
            <person name="Glotzer D."/>
            <person name="Gorecki P."/>
            <person name="Heitman J."/>
            <person name="Hesse C."/>
            <person name="Hori C."/>
            <person name="Igarashi K."/>
            <person name="Jurgens J.A."/>
            <person name="Kallen N."/>
            <person name="Kersten P."/>
            <person name="Kohler A."/>
            <person name="Kuees U."/>
            <person name="Kumar T.K.A."/>
            <person name="Kuo A."/>
            <person name="LaButti K."/>
            <person name="Larrondo L.F."/>
            <person name="Lindquist E."/>
            <person name="Ling A."/>
            <person name="Lombard V."/>
            <person name="Lucas S."/>
            <person name="Lundell T."/>
            <person name="Martin R."/>
            <person name="McLaughlin D.J."/>
            <person name="Morgenstern I."/>
            <person name="Morin E."/>
            <person name="Murat C."/>
            <person name="Nagy L.G."/>
            <person name="Nolan M."/>
            <person name="Ohm R.A."/>
            <person name="Patyshakuliyeva A."/>
            <person name="Rokas A."/>
            <person name="Ruiz-Duenas F.J."/>
            <person name="Sabat G."/>
            <person name="Salamov A."/>
            <person name="Samejima M."/>
            <person name="Schmutz J."/>
            <person name="Slot J.C."/>
            <person name="St John F."/>
            <person name="Stenlid J."/>
            <person name="Sun H."/>
            <person name="Sun S."/>
            <person name="Syed K."/>
            <person name="Tsang A."/>
            <person name="Wiebenga A."/>
            <person name="Young D."/>
            <person name="Pisabarro A."/>
            <person name="Eastwood D.C."/>
            <person name="Martin F."/>
            <person name="Cullen D."/>
            <person name="Grigoriev I.V."/>
            <person name="Hibbett D.S."/>
        </authorList>
    </citation>
    <scope>NUCLEOTIDE SEQUENCE</scope>
    <source>
        <strain evidence="2">FP-58527</strain>
    </source>
</reference>
<proteinExistence type="predicted"/>
<dbReference type="Proteomes" id="UP000015241">
    <property type="component" value="Unassembled WGS sequence"/>
</dbReference>
<keyword evidence="2" id="KW-1185">Reference proteome</keyword>
<feature type="non-terminal residue" evidence="1">
    <location>
        <position position="94"/>
    </location>
</feature>